<accession>A0A9R1XLQ1</accession>
<keyword evidence="2" id="KW-1185">Reference proteome</keyword>
<name>A0A9R1XLQ1_LACSA</name>
<gene>
    <name evidence="1" type="ORF">LSAT_V11C300149520</name>
</gene>
<protein>
    <submittedName>
        <fullName evidence="1">Uncharacterized protein</fullName>
    </submittedName>
</protein>
<proteinExistence type="predicted"/>
<comment type="caution">
    <text evidence="1">The sequence shown here is derived from an EMBL/GenBank/DDBJ whole genome shotgun (WGS) entry which is preliminary data.</text>
</comment>
<dbReference type="AlphaFoldDB" id="A0A9R1XLQ1"/>
<evidence type="ECO:0000313" key="1">
    <source>
        <dbReference type="EMBL" id="KAJ0219460.1"/>
    </source>
</evidence>
<dbReference type="Proteomes" id="UP000235145">
    <property type="component" value="Unassembled WGS sequence"/>
</dbReference>
<dbReference type="EMBL" id="NBSK02000003">
    <property type="protein sequence ID" value="KAJ0219460.1"/>
    <property type="molecule type" value="Genomic_DNA"/>
</dbReference>
<dbReference type="PANTHER" id="PTHR31973">
    <property type="entry name" value="POLYPROTEIN, PUTATIVE-RELATED"/>
    <property type="match status" value="1"/>
</dbReference>
<evidence type="ECO:0000313" key="2">
    <source>
        <dbReference type="Proteomes" id="UP000235145"/>
    </source>
</evidence>
<reference evidence="1 2" key="1">
    <citation type="journal article" date="2017" name="Nat. Commun.">
        <title>Genome assembly with in vitro proximity ligation data and whole-genome triplication in lettuce.</title>
        <authorList>
            <person name="Reyes-Chin-Wo S."/>
            <person name="Wang Z."/>
            <person name="Yang X."/>
            <person name="Kozik A."/>
            <person name="Arikit S."/>
            <person name="Song C."/>
            <person name="Xia L."/>
            <person name="Froenicke L."/>
            <person name="Lavelle D.O."/>
            <person name="Truco M.J."/>
            <person name="Xia R."/>
            <person name="Zhu S."/>
            <person name="Xu C."/>
            <person name="Xu H."/>
            <person name="Xu X."/>
            <person name="Cox K."/>
            <person name="Korf I."/>
            <person name="Meyers B.C."/>
            <person name="Michelmore R.W."/>
        </authorList>
    </citation>
    <scope>NUCLEOTIDE SEQUENCE [LARGE SCALE GENOMIC DNA]</scope>
    <source>
        <strain evidence="2">cv. Salinas</strain>
        <tissue evidence="1">Seedlings</tissue>
    </source>
</reference>
<sequence length="217" mass="25110">MNYTPCCAWYVRAIKKKNHQTWKSIHWVDAHYFFGLCIGNNNRSLKSLTISSYILHAIEKDVAYLVKYMQSDIKNLLNVHVSYLKACHGRRKAIKTIYGTWKSDFDELPKYIAALQASHPNIVVTWFHKPNDSSNIATFKYIFWDFGPDIDAFRLCRPVISINGCHLKGSYKGKLLVAITKDDNNNILPFAYDIINERVIMQLVLVLLPIETFCCSR</sequence>
<dbReference type="PANTHER" id="PTHR31973:SF195">
    <property type="entry name" value="MUDR FAMILY TRANSPOSASE"/>
    <property type="match status" value="1"/>
</dbReference>
<organism evidence="1 2">
    <name type="scientific">Lactuca sativa</name>
    <name type="common">Garden lettuce</name>
    <dbReference type="NCBI Taxonomy" id="4236"/>
    <lineage>
        <taxon>Eukaryota</taxon>
        <taxon>Viridiplantae</taxon>
        <taxon>Streptophyta</taxon>
        <taxon>Embryophyta</taxon>
        <taxon>Tracheophyta</taxon>
        <taxon>Spermatophyta</taxon>
        <taxon>Magnoliopsida</taxon>
        <taxon>eudicotyledons</taxon>
        <taxon>Gunneridae</taxon>
        <taxon>Pentapetalae</taxon>
        <taxon>asterids</taxon>
        <taxon>campanulids</taxon>
        <taxon>Asterales</taxon>
        <taxon>Asteraceae</taxon>
        <taxon>Cichorioideae</taxon>
        <taxon>Cichorieae</taxon>
        <taxon>Lactucinae</taxon>
        <taxon>Lactuca</taxon>
    </lineage>
</organism>